<protein>
    <recommendedName>
        <fullName evidence="1">Integrase catalytic domain-containing protein</fullName>
    </recommendedName>
</protein>
<proteinExistence type="predicted"/>
<dbReference type="InterPro" id="IPR036397">
    <property type="entry name" value="RNaseH_sf"/>
</dbReference>
<dbReference type="GO" id="GO:0003676">
    <property type="term" value="F:nucleic acid binding"/>
    <property type="evidence" value="ECO:0007669"/>
    <property type="project" value="InterPro"/>
</dbReference>
<dbReference type="Gene3D" id="3.30.420.10">
    <property type="entry name" value="Ribonuclease H-like superfamily/Ribonuclease H"/>
    <property type="match status" value="1"/>
</dbReference>
<dbReference type="AlphaFoldDB" id="A0AAW2ITG6"/>
<dbReference type="EMBL" id="JACGWK010001573">
    <property type="protein sequence ID" value="KAL0285764.1"/>
    <property type="molecule type" value="Genomic_DNA"/>
</dbReference>
<gene>
    <name evidence="2" type="ORF">Sangu_2764900</name>
</gene>
<comment type="caution">
    <text evidence="2">The sequence shown here is derived from an EMBL/GenBank/DDBJ whole genome shotgun (WGS) entry which is preliminary data.</text>
</comment>
<evidence type="ECO:0000259" key="1">
    <source>
        <dbReference type="PROSITE" id="PS50994"/>
    </source>
</evidence>
<dbReference type="GO" id="GO:0015074">
    <property type="term" value="P:DNA integration"/>
    <property type="evidence" value="ECO:0007669"/>
    <property type="project" value="InterPro"/>
</dbReference>
<name>A0AAW2ITG6_9LAMI</name>
<organism evidence="2">
    <name type="scientific">Sesamum angustifolium</name>
    <dbReference type="NCBI Taxonomy" id="2727405"/>
    <lineage>
        <taxon>Eukaryota</taxon>
        <taxon>Viridiplantae</taxon>
        <taxon>Streptophyta</taxon>
        <taxon>Embryophyta</taxon>
        <taxon>Tracheophyta</taxon>
        <taxon>Spermatophyta</taxon>
        <taxon>Magnoliopsida</taxon>
        <taxon>eudicotyledons</taxon>
        <taxon>Gunneridae</taxon>
        <taxon>Pentapetalae</taxon>
        <taxon>asterids</taxon>
        <taxon>lamiids</taxon>
        <taxon>Lamiales</taxon>
        <taxon>Pedaliaceae</taxon>
        <taxon>Sesamum</taxon>
    </lineage>
</organism>
<evidence type="ECO:0000313" key="2">
    <source>
        <dbReference type="EMBL" id="KAL0285764.1"/>
    </source>
</evidence>
<dbReference type="InterPro" id="IPR052160">
    <property type="entry name" value="Gypsy_RT_Integrase-like"/>
</dbReference>
<reference evidence="2" key="1">
    <citation type="submission" date="2020-06" db="EMBL/GenBank/DDBJ databases">
        <authorList>
            <person name="Li T."/>
            <person name="Hu X."/>
            <person name="Zhang T."/>
            <person name="Song X."/>
            <person name="Zhang H."/>
            <person name="Dai N."/>
            <person name="Sheng W."/>
            <person name="Hou X."/>
            <person name="Wei L."/>
        </authorList>
    </citation>
    <scope>NUCLEOTIDE SEQUENCE</scope>
    <source>
        <strain evidence="2">G01</strain>
        <tissue evidence="2">Leaf</tissue>
    </source>
</reference>
<dbReference type="InterPro" id="IPR012337">
    <property type="entry name" value="RNaseH-like_sf"/>
</dbReference>
<dbReference type="PANTHER" id="PTHR47266">
    <property type="entry name" value="ENDONUCLEASE-RELATED"/>
    <property type="match status" value="1"/>
</dbReference>
<accession>A0AAW2ITG6</accession>
<feature type="domain" description="Integrase catalytic" evidence="1">
    <location>
        <begin position="5"/>
        <end position="92"/>
    </location>
</feature>
<sequence length="120" mass="13703">MESIKVACPFDQWGIDILGPFPPAPAQKKFIILAVEYFSKWVEVEALAKILEKEVINFIWKNIISRIDIPRLLISDNGAQLQACPRMGKTIQSDQSQEDGMDKLQELEGKDLPRPWNVHN</sequence>
<dbReference type="SUPFAM" id="SSF53098">
    <property type="entry name" value="Ribonuclease H-like"/>
    <property type="match status" value="1"/>
</dbReference>
<reference evidence="2" key="2">
    <citation type="journal article" date="2024" name="Plant">
        <title>Genomic evolution and insights into agronomic trait innovations of Sesamum species.</title>
        <authorList>
            <person name="Miao H."/>
            <person name="Wang L."/>
            <person name="Qu L."/>
            <person name="Liu H."/>
            <person name="Sun Y."/>
            <person name="Le M."/>
            <person name="Wang Q."/>
            <person name="Wei S."/>
            <person name="Zheng Y."/>
            <person name="Lin W."/>
            <person name="Duan Y."/>
            <person name="Cao H."/>
            <person name="Xiong S."/>
            <person name="Wang X."/>
            <person name="Wei L."/>
            <person name="Li C."/>
            <person name="Ma Q."/>
            <person name="Ju M."/>
            <person name="Zhao R."/>
            <person name="Li G."/>
            <person name="Mu C."/>
            <person name="Tian Q."/>
            <person name="Mei H."/>
            <person name="Zhang T."/>
            <person name="Gao T."/>
            <person name="Zhang H."/>
        </authorList>
    </citation>
    <scope>NUCLEOTIDE SEQUENCE</scope>
    <source>
        <strain evidence="2">G01</strain>
    </source>
</reference>
<dbReference type="PROSITE" id="PS50994">
    <property type="entry name" value="INTEGRASE"/>
    <property type="match status" value="1"/>
</dbReference>
<dbReference type="InterPro" id="IPR001584">
    <property type="entry name" value="Integrase_cat-core"/>
</dbReference>